<dbReference type="Proteomes" id="UP000664132">
    <property type="component" value="Unassembled WGS sequence"/>
</dbReference>
<evidence type="ECO:0000313" key="3">
    <source>
        <dbReference type="Proteomes" id="UP000664132"/>
    </source>
</evidence>
<feature type="compositionally biased region" description="Basic and acidic residues" evidence="1">
    <location>
        <begin position="215"/>
        <end position="234"/>
    </location>
</feature>
<proteinExistence type="predicted"/>
<keyword evidence="3" id="KW-1185">Reference proteome</keyword>
<evidence type="ECO:0000313" key="2">
    <source>
        <dbReference type="EMBL" id="KAG4411934.1"/>
    </source>
</evidence>
<dbReference type="CDD" id="cd00882">
    <property type="entry name" value="Ras_like_GTPase"/>
    <property type="match status" value="1"/>
</dbReference>
<comment type="caution">
    <text evidence="2">The sequence shown here is derived from an EMBL/GenBank/DDBJ whole genome shotgun (WGS) entry which is preliminary data.</text>
</comment>
<dbReference type="OrthoDB" id="8954335at2759"/>
<organism evidence="2 3">
    <name type="scientific">Cadophora malorum</name>
    <dbReference type="NCBI Taxonomy" id="108018"/>
    <lineage>
        <taxon>Eukaryota</taxon>
        <taxon>Fungi</taxon>
        <taxon>Dikarya</taxon>
        <taxon>Ascomycota</taxon>
        <taxon>Pezizomycotina</taxon>
        <taxon>Leotiomycetes</taxon>
        <taxon>Helotiales</taxon>
        <taxon>Ploettnerulaceae</taxon>
        <taxon>Cadophora</taxon>
    </lineage>
</organism>
<feature type="region of interest" description="Disordered" evidence="1">
    <location>
        <begin position="211"/>
        <end position="244"/>
    </location>
</feature>
<accession>A0A8H7SYN0</accession>
<dbReference type="Gene3D" id="3.40.50.300">
    <property type="entry name" value="P-loop containing nucleotide triphosphate hydrolases"/>
    <property type="match status" value="1"/>
</dbReference>
<protein>
    <recommendedName>
        <fullName evidence="4">G domain-containing protein</fullName>
    </recommendedName>
</protein>
<reference evidence="2" key="1">
    <citation type="submission" date="2021-02" db="EMBL/GenBank/DDBJ databases">
        <title>Genome sequence Cadophora malorum strain M34.</title>
        <authorList>
            <person name="Stefanovic E."/>
            <person name="Vu D."/>
            <person name="Scully C."/>
            <person name="Dijksterhuis J."/>
            <person name="Roader J."/>
            <person name="Houbraken J."/>
        </authorList>
    </citation>
    <scope>NUCLEOTIDE SEQUENCE</scope>
    <source>
        <strain evidence="2">M34</strain>
    </source>
</reference>
<sequence>MSGPTPDDAIVAVMGVTGAGKSTFVANAPRNPEPEIYETEINGKRVFLIDTPGFDDSSGIDDADILKMTAAKLTQSSNDNMKLTSILLLHIITDNRLTGSSKRLQHVYEKVCGHEAFQSVVLGTTMWDDLGSEKKGIAREKQLREGDFWGRMVREGTDCCRLEDSEESAQELALKLVRKTPVEMQLQRELKDNSEELIQTAAGQELNQIYKKRVQKQESKSRLDDSEREELDRQGKHKRRSKRP</sequence>
<dbReference type="InterPro" id="IPR027417">
    <property type="entry name" value="P-loop_NTPase"/>
</dbReference>
<dbReference type="AlphaFoldDB" id="A0A8H7SYN0"/>
<dbReference type="EMBL" id="JAFJYH010000426">
    <property type="protein sequence ID" value="KAG4411934.1"/>
    <property type="molecule type" value="Genomic_DNA"/>
</dbReference>
<name>A0A8H7SYN0_9HELO</name>
<feature type="compositionally biased region" description="Basic residues" evidence="1">
    <location>
        <begin position="235"/>
        <end position="244"/>
    </location>
</feature>
<evidence type="ECO:0000256" key="1">
    <source>
        <dbReference type="SAM" id="MobiDB-lite"/>
    </source>
</evidence>
<evidence type="ECO:0008006" key="4">
    <source>
        <dbReference type="Google" id="ProtNLM"/>
    </source>
</evidence>
<gene>
    <name evidence="2" type="ORF">IFR04_014932</name>
</gene>
<dbReference type="SUPFAM" id="SSF52540">
    <property type="entry name" value="P-loop containing nucleoside triphosphate hydrolases"/>
    <property type="match status" value="1"/>
</dbReference>